<dbReference type="AlphaFoldDB" id="A0A512NR63"/>
<protein>
    <recommendedName>
        <fullName evidence="3">Transposase</fullName>
    </recommendedName>
</protein>
<accession>A0A512NR63</accession>
<sequence>MYDWTYAVPMSGDSWEKQAIVAQCGVDRASVSAVARKHNIATSLLFRWRRELGPAAEAKPAFVPVALPALSGAEGPAPVGTAVGDGGVIEIELSGGRRVRVAGAVDVVALRR</sequence>
<dbReference type="NCBIfam" id="NF047595">
    <property type="entry name" value="IS66_ISRel24_TnpA"/>
    <property type="match status" value="1"/>
</dbReference>
<name>A0A512NR63_9HYPH</name>
<dbReference type="InterPro" id="IPR010921">
    <property type="entry name" value="Trp_repressor/repl_initiator"/>
</dbReference>
<organism evidence="1 2">
    <name type="scientific">Reyranella soli</name>
    <dbReference type="NCBI Taxonomy" id="1230389"/>
    <lineage>
        <taxon>Bacteria</taxon>
        <taxon>Pseudomonadati</taxon>
        <taxon>Pseudomonadota</taxon>
        <taxon>Alphaproteobacteria</taxon>
        <taxon>Hyphomicrobiales</taxon>
        <taxon>Reyranellaceae</taxon>
        <taxon>Reyranella</taxon>
    </lineage>
</organism>
<dbReference type="Proteomes" id="UP000321058">
    <property type="component" value="Unassembled WGS sequence"/>
</dbReference>
<dbReference type="GO" id="GO:0006313">
    <property type="term" value="P:DNA transposition"/>
    <property type="evidence" value="ECO:0007669"/>
    <property type="project" value="InterPro"/>
</dbReference>
<evidence type="ECO:0000313" key="2">
    <source>
        <dbReference type="Proteomes" id="UP000321058"/>
    </source>
</evidence>
<comment type="caution">
    <text evidence="1">The sequence shown here is derived from an EMBL/GenBank/DDBJ whole genome shotgun (WGS) entry which is preliminary data.</text>
</comment>
<dbReference type="InterPro" id="IPR002514">
    <property type="entry name" value="Transposase_8"/>
</dbReference>
<keyword evidence="2" id="KW-1185">Reference proteome</keyword>
<reference evidence="1 2" key="1">
    <citation type="submission" date="2019-07" db="EMBL/GenBank/DDBJ databases">
        <title>Whole genome shotgun sequence of Reyranella soli NBRC 108950.</title>
        <authorList>
            <person name="Hosoyama A."/>
            <person name="Uohara A."/>
            <person name="Ohji S."/>
            <person name="Ichikawa N."/>
        </authorList>
    </citation>
    <scope>NUCLEOTIDE SEQUENCE [LARGE SCALE GENOMIC DNA]</scope>
    <source>
        <strain evidence="1 2">NBRC 108950</strain>
    </source>
</reference>
<dbReference type="SUPFAM" id="SSF48295">
    <property type="entry name" value="TrpR-like"/>
    <property type="match status" value="1"/>
</dbReference>
<gene>
    <name evidence="1" type="ORF">RSO01_85780</name>
</gene>
<evidence type="ECO:0000313" key="1">
    <source>
        <dbReference type="EMBL" id="GEP61412.1"/>
    </source>
</evidence>
<evidence type="ECO:0008006" key="3">
    <source>
        <dbReference type="Google" id="ProtNLM"/>
    </source>
</evidence>
<dbReference type="GO" id="GO:0004803">
    <property type="term" value="F:transposase activity"/>
    <property type="evidence" value="ECO:0007669"/>
    <property type="project" value="InterPro"/>
</dbReference>
<dbReference type="GO" id="GO:0043565">
    <property type="term" value="F:sequence-specific DNA binding"/>
    <property type="evidence" value="ECO:0007669"/>
    <property type="project" value="InterPro"/>
</dbReference>
<dbReference type="Pfam" id="PF01527">
    <property type="entry name" value="HTH_Tnp_1"/>
    <property type="match status" value="1"/>
</dbReference>
<proteinExistence type="predicted"/>
<dbReference type="EMBL" id="BKAJ01000221">
    <property type="protein sequence ID" value="GEP61412.1"/>
    <property type="molecule type" value="Genomic_DNA"/>
</dbReference>